<proteinExistence type="predicted"/>
<feature type="region of interest" description="Disordered" evidence="1">
    <location>
        <begin position="372"/>
        <end position="489"/>
    </location>
</feature>
<feature type="region of interest" description="Disordered" evidence="1">
    <location>
        <begin position="282"/>
        <end position="302"/>
    </location>
</feature>
<gene>
    <name evidence="2" type="ORF">BDP55DRAFT_731216</name>
</gene>
<reference evidence="2" key="1">
    <citation type="submission" date="2021-06" db="EMBL/GenBank/DDBJ databases">
        <title>Comparative genomics, transcriptomics and evolutionary studies reveal genomic signatures of adaptation to plant cell wall in hemibiotrophic fungi.</title>
        <authorList>
            <consortium name="DOE Joint Genome Institute"/>
            <person name="Baroncelli R."/>
            <person name="Diaz J.F."/>
            <person name="Benocci T."/>
            <person name="Peng M."/>
            <person name="Battaglia E."/>
            <person name="Haridas S."/>
            <person name="Andreopoulos W."/>
            <person name="Labutti K."/>
            <person name="Pangilinan J."/>
            <person name="Floch G.L."/>
            <person name="Makela M.R."/>
            <person name="Henrissat B."/>
            <person name="Grigoriev I.V."/>
            <person name="Crouch J.A."/>
            <person name="De Vries R.P."/>
            <person name="Sukno S.A."/>
            <person name="Thon M.R."/>
        </authorList>
    </citation>
    <scope>NUCLEOTIDE SEQUENCE</scope>
    <source>
        <strain evidence="2">CBS 193.32</strain>
    </source>
</reference>
<dbReference type="GeneID" id="85464315"/>
<feature type="region of interest" description="Disordered" evidence="1">
    <location>
        <begin position="600"/>
        <end position="817"/>
    </location>
</feature>
<feature type="compositionally biased region" description="Basic and acidic residues" evidence="1">
    <location>
        <begin position="795"/>
        <end position="805"/>
    </location>
</feature>
<feature type="compositionally biased region" description="Low complexity" evidence="1">
    <location>
        <begin position="608"/>
        <end position="617"/>
    </location>
</feature>
<evidence type="ECO:0000313" key="2">
    <source>
        <dbReference type="EMBL" id="KAK1672715.1"/>
    </source>
</evidence>
<feature type="compositionally biased region" description="Polar residues" evidence="1">
    <location>
        <begin position="508"/>
        <end position="543"/>
    </location>
</feature>
<feature type="region of interest" description="Disordered" evidence="1">
    <location>
        <begin position="503"/>
        <end position="568"/>
    </location>
</feature>
<feature type="compositionally biased region" description="Polar residues" evidence="1">
    <location>
        <begin position="730"/>
        <end position="741"/>
    </location>
</feature>
<dbReference type="AlphaFoldDB" id="A0AAJ0EUY0"/>
<name>A0AAJ0EUY0_9PEZI</name>
<accession>A0AAJ0EUY0</accession>
<protein>
    <submittedName>
        <fullName evidence="2">Uncharacterized protein</fullName>
    </submittedName>
</protein>
<feature type="region of interest" description="Disordered" evidence="1">
    <location>
        <begin position="322"/>
        <end position="349"/>
    </location>
</feature>
<dbReference type="RefSeq" id="XP_060426718.1">
    <property type="nucleotide sequence ID" value="XM_060579789.1"/>
</dbReference>
<feature type="compositionally biased region" description="Polar residues" evidence="1">
    <location>
        <begin position="778"/>
        <end position="794"/>
    </location>
</feature>
<feature type="compositionally biased region" description="Polar residues" evidence="1">
    <location>
        <begin position="76"/>
        <end position="85"/>
    </location>
</feature>
<feature type="compositionally biased region" description="Polar residues" evidence="1">
    <location>
        <begin position="124"/>
        <end position="140"/>
    </location>
</feature>
<feature type="region of interest" description="Disordered" evidence="1">
    <location>
        <begin position="62"/>
        <end position="196"/>
    </location>
</feature>
<feature type="compositionally biased region" description="Polar residues" evidence="1">
    <location>
        <begin position="681"/>
        <end position="693"/>
    </location>
</feature>
<feature type="compositionally biased region" description="Basic and acidic residues" evidence="1">
    <location>
        <begin position="710"/>
        <end position="728"/>
    </location>
</feature>
<feature type="compositionally biased region" description="Basic and acidic residues" evidence="1">
    <location>
        <begin position="257"/>
        <end position="269"/>
    </location>
</feature>
<dbReference type="EMBL" id="JAHMHR010000036">
    <property type="protein sequence ID" value="KAK1672715.1"/>
    <property type="molecule type" value="Genomic_DNA"/>
</dbReference>
<feature type="region of interest" description="Disordered" evidence="1">
    <location>
        <begin position="215"/>
        <end position="269"/>
    </location>
</feature>
<keyword evidence="3" id="KW-1185">Reference proteome</keyword>
<evidence type="ECO:0000256" key="1">
    <source>
        <dbReference type="SAM" id="MobiDB-lite"/>
    </source>
</evidence>
<feature type="compositionally biased region" description="Basic residues" evidence="1">
    <location>
        <begin position="379"/>
        <end position="391"/>
    </location>
</feature>
<feature type="compositionally biased region" description="Polar residues" evidence="1">
    <location>
        <begin position="558"/>
        <end position="567"/>
    </location>
</feature>
<organism evidence="2 3">
    <name type="scientific">Colletotrichum godetiae</name>
    <dbReference type="NCBI Taxonomy" id="1209918"/>
    <lineage>
        <taxon>Eukaryota</taxon>
        <taxon>Fungi</taxon>
        <taxon>Dikarya</taxon>
        <taxon>Ascomycota</taxon>
        <taxon>Pezizomycotina</taxon>
        <taxon>Sordariomycetes</taxon>
        <taxon>Hypocreomycetidae</taxon>
        <taxon>Glomerellales</taxon>
        <taxon>Glomerellaceae</taxon>
        <taxon>Colletotrichum</taxon>
        <taxon>Colletotrichum acutatum species complex</taxon>
    </lineage>
</organism>
<evidence type="ECO:0000313" key="3">
    <source>
        <dbReference type="Proteomes" id="UP001224890"/>
    </source>
</evidence>
<feature type="compositionally biased region" description="Polar residues" evidence="1">
    <location>
        <begin position="417"/>
        <end position="426"/>
    </location>
</feature>
<dbReference type="Proteomes" id="UP001224890">
    <property type="component" value="Unassembled WGS sequence"/>
</dbReference>
<comment type="caution">
    <text evidence="2">The sequence shown here is derived from an EMBL/GenBank/DDBJ whole genome shotgun (WGS) entry which is preliminary data.</text>
</comment>
<feature type="compositionally biased region" description="Low complexity" evidence="1">
    <location>
        <begin position="158"/>
        <end position="170"/>
    </location>
</feature>
<feature type="compositionally biased region" description="Basic residues" evidence="1">
    <location>
        <begin position="694"/>
        <end position="709"/>
    </location>
</feature>
<feature type="compositionally biased region" description="Basic and acidic residues" evidence="1">
    <location>
        <begin position="180"/>
        <end position="196"/>
    </location>
</feature>
<sequence length="817" mass="87215">MLSFRFKDGSRITEIACAKEIECAELHCMLQTRPIHHTRYGSLMYSKAGGDAANEQHRIANQHEGSQQPPRMGSQIPFNQGQSMSVRMDPRSHVTSLEQYMIPRPPKPQGKAAPCSRSEAAPDSTVSMPTTDQVALQQQKPELPEDVKPPKAQPTADLALQQSSEAESQSKPPSEVVVPDGDKTTEDDSPRISDRPCKAIVINLLATPQKQTKTFIATEAHGESDSSEKAVLTPENSESVASPIKKSDPPSISGKKNKSDALCDQRPSEECTKVVPHVSSVLEEGVTPPEPLSQSPTYGKGKYRQVFSHRDTSSVEVFDVVPHMPGRSSSSFLNHSFPDEDGPSDSLRLKSGHALDSLIDAGLAQGVSLTIMTEDASKKKAKKNKKKKKKPTSASQDESHPIGDTSTKAADDDTPHTSKAMQTGASDTADIISKAKDIAETEASSGKSSLPEPLSKNFRANAGGSLRLPKNRRKHPTQLSLAVREGSASGAANVLKEAHVFDGGLPSAASTSQMSFSTAQESRSGNSSPKVLSTPATPSSARTPESRVSPEMSAVESEATSNSTMQLNPKAKEFVSPAPRPVVHIVKLAPIPLVPIPVKNPQHQRNFSHSSSATSHTLTPGPTPPKDKFKGCQEVAIGDGVDKGQVSTTREAPTHDEGAQKPASENMGKMKKDHPADGHTFFSQTSNASSGNGHKQRPKKGASKKKQQHGKQEPEKSNTSPKKQDIRGQTHGQRLQNASGTHSRKLSVASRDDFPSLPPAPLPASGLPASSVWGKARATSTAVTNSNIPSTGNISREDKTKDKTSSDPLPGEDSGKH</sequence>
<feature type="compositionally biased region" description="Basic and acidic residues" evidence="1">
    <location>
        <begin position="668"/>
        <end position="677"/>
    </location>
</feature>